<proteinExistence type="predicted"/>
<evidence type="ECO:0008006" key="4">
    <source>
        <dbReference type="Google" id="ProtNLM"/>
    </source>
</evidence>
<dbReference type="eggNOG" id="COG3238">
    <property type="taxonomic scope" value="Bacteria"/>
</dbReference>
<dbReference type="PANTHER" id="PTHR34821">
    <property type="entry name" value="INNER MEMBRANE PROTEIN YDCZ"/>
    <property type="match status" value="1"/>
</dbReference>
<dbReference type="OrthoDB" id="6463253at2"/>
<dbReference type="PANTHER" id="PTHR34821:SF2">
    <property type="entry name" value="INNER MEMBRANE PROTEIN YDCZ"/>
    <property type="match status" value="1"/>
</dbReference>
<reference evidence="2 3" key="1">
    <citation type="submission" date="2011-09" db="EMBL/GenBank/DDBJ databases">
        <authorList>
            <consortium name="US DOE Joint Genome Institute (JGI-PGF)"/>
            <person name="Lucas S."/>
            <person name="Han J."/>
            <person name="Lapidus A."/>
            <person name="Cheng J.-F."/>
            <person name="Goodwin L."/>
            <person name="Pitluck S."/>
            <person name="Peters L."/>
            <person name="Land M.L."/>
            <person name="Hauser L."/>
            <person name="Brambilla E."/>
            <person name="Klenk H.-P."/>
            <person name="Woyke T.J."/>
        </authorList>
    </citation>
    <scope>NUCLEOTIDE SEQUENCE [LARGE SCALE GENOMIC DNA]</scope>
    <source>
        <strain evidence="2 3">K62</strain>
    </source>
</reference>
<dbReference type="HOGENOM" id="CLU_072587_0_0_11"/>
<keyword evidence="1" id="KW-0472">Membrane</keyword>
<keyword evidence="1" id="KW-1133">Transmembrane helix</keyword>
<feature type="transmembrane region" description="Helical" evidence="1">
    <location>
        <begin position="120"/>
        <end position="143"/>
    </location>
</feature>
<gene>
    <name evidence="2" type="ORF">SacglDRAFT_00563</name>
</gene>
<feature type="transmembrane region" description="Helical" evidence="1">
    <location>
        <begin position="155"/>
        <end position="175"/>
    </location>
</feature>
<dbReference type="AlphaFoldDB" id="I1CXU0"/>
<feature type="transmembrane region" description="Helical" evidence="1">
    <location>
        <begin position="307"/>
        <end position="329"/>
    </location>
</feature>
<dbReference type="Proteomes" id="UP000005087">
    <property type="component" value="Chromosome"/>
</dbReference>
<reference evidence="3" key="2">
    <citation type="submission" date="2012-01" db="EMBL/GenBank/DDBJ databases">
        <title>Noncontiguous Finished sequence of chromosome of Saccharomonospora glauca K62.</title>
        <authorList>
            <consortium name="US DOE Joint Genome Institute"/>
            <person name="Lucas S."/>
            <person name="Han J."/>
            <person name="Lapidus A."/>
            <person name="Cheng J.-F."/>
            <person name="Goodwin L."/>
            <person name="Pitluck S."/>
            <person name="Peters L."/>
            <person name="Mikhailova N."/>
            <person name="Held B."/>
            <person name="Detter J.C."/>
            <person name="Han C."/>
            <person name="Tapia R."/>
            <person name="Land M."/>
            <person name="Hauser L."/>
            <person name="Kyrpides N."/>
            <person name="Ivanova N."/>
            <person name="Pagani I."/>
            <person name="Brambilla E.-M."/>
            <person name="Klenk H.-P."/>
            <person name="Woyke T."/>
        </authorList>
    </citation>
    <scope>NUCLEOTIDE SEQUENCE [LARGE SCALE GENOMIC DNA]</scope>
    <source>
        <strain evidence="3">K62</strain>
    </source>
</reference>
<feature type="transmembrane region" description="Helical" evidence="1">
    <location>
        <begin position="27"/>
        <end position="46"/>
    </location>
</feature>
<protein>
    <recommendedName>
        <fullName evidence="4">Transporter family-2 protein</fullName>
    </recommendedName>
</protein>
<dbReference type="STRING" id="928724.SacglDRAFT_00563"/>
<name>I1CXU0_9PSEU</name>
<evidence type="ECO:0000313" key="2">
    <source>
        <dbReference type="EMBL" id="EIE97514.1"/>
    </source>
</evidence>
<feature type="transmembrane region" description="Helical" evidence="1">
    <location>
        <begin position="218"/>
        <end position="242"/>
    </location>
</feature>
<evidence type="ECO:0000313" key="3">
    <source>
        <dbReference type="Proteomes" id="UP000005087"/>
    </source>
</evidence>
<dbReference type="EMBL" id="CM001484">
    <property type="protein sequence ID" value="EIE97514.1"/>
    <property type="molecule type" value="Genomic_DNA"/>
</dbReference>
<dbReference type="Pfam" id="PF04657">
    <property type="entry name" value="DMT_YdcZ"/>
    <property type="match status" value="2"/>
</dbReference>
<dbReference type="InterPro" id="IPR006750">
    <property type="entry name" value="YdcZ"/>
</dbReference>
<keyword evidence="1" id="KW-0812">Transmembrane</keyword>
<feature type="transmembrane region" description="Helical" evidence="1">
    <location>
        <begin position="254"/>
        <end position="274"/>
    </location>
</feature>
<sequence>MATERAHAIPDRPSKVSFRLGGRRRELLGLGIAVVAGVGMSVQSRVNGELGRRLDDAVLAAVISFGGGLVLLFLTLPFSFRMRAGFGRVRSALRSHVLRPWHFLGGLAGATYVLGQSVTVVLIGVAMFTVGVVAGQTVSSLAVDRLGLGPAGVRAVTWPRVLGAVIMVVAVGVAVGGDLLDAEADRVWALVLPLAAGVGMAVQQAFNGRVGAAAGSPLTATLVNFTVGTTALVVAWVVSVVVSDHLPNALPDEPVLYLGGLLGVVFIAVAAVLVSWTGVLLFGLASVAGQLLGSVVLDLVVPATGGGVSPSTLAGCGVALVAVVVAAVGGRRGERGPLKESAP</sequence>
<dbReference type="GO" id="GO:0005886">
    <property type="term" value="C:plasma membrane"/>
    <property type="evidence" value="ECO:0007669"/>
    <property type="project" value="TreeGrafter"/>
</dbReference>
<keyword evidence="3" id="KW-1185">Reference proteome</keyword>
<evidence type="ECO:0000256" key="1">
    <source>
        <dbReference type="SAM" id="Phobius"/>
    </source>
</evidence>
<accession>I1CXU0</accession>
<dbReference type="RefSeq" id="WP_005461540.1">
    <property type="nucleotide sequence ID" value="NZ_CM001484.1"/>
</dbReference>
<organism evidence="2 3">
    <name type="scientific">Saccharomonospora glauca K62</name>
    <dbReference type="NCBI Taxonomy" id="928724"/>
    <lineage>
        <taxon>Bacteria</taxon>
        <taxon>Bacillati</taxon>
        <taxon>Actinomycetota</taxon>
        <taxon>Actinomycetes</taxon>
        <taxon>Pseudonocardiales</taxon>
        <taxon>Pseudonocardiaceae</taxon>
        <taxon>Saccharomonospora</taxon>
    </lineage>
</organism>
<feature type="transmembrane region" description="Helical" evidence="1">
    <location>
        <begin position="58"/>
        <end position="76"/>
    </location>
</feature>
<feature type="transmembrane region" description="Helical" evidence="1">
    <location>
        <begin position="187"/>
        <end position="206"/>
    </location>
</feature>